<dbReference type="Pfam" id="PF02518">
    <property type="entry name" value="HATPase_c"/>
    <property type="match status" value="1"/>
</dbReference>
<dbReference type="PANTHER" id="PTHR24421:SF10">
    <property type="entry name" value="NITRATE_NITRITE SENSOR PROTEIN NARQ"/>
    <property type="match status" value="1"/>
</dbReference>
<protein>
    <recommendedName>
        <fullName evidence="2">histidine kinase</fullName>
        <ecNumber evidence="2">2.7.13.3</ecNumber>
    </recommendedName>
</protein>
<evidence type="ECO:0000256" key="3">
    <source>
        <dbReference type="ARBA" id="ARBA00022553"/>
    </source>
</evidence>
<dbReference type="InterPro" id="IPR011712">
    <property type="entry name" value="Sig_transdc_His_kin_sub3_dim/P"/>
</dbReference>
<dbReference type="CDD" id="cd16917">
    <property type="entry name" value="HATPase_UhpB-NarQ-NarX-like"/>
    <property type="match status" value="1"/>
</dbReference>
<comment type="catalytic activity">
    <reaction evidence="1">
        <text>ATP + protein L-histidine = ADP + protein N-phospho-L-histidine.</text>
        <dbReference type="EC" id="2.7.13.3"/>
    </reaction>
</comment>
<evidence type="ECO:0000259" key="9">
    <source>
        <dbReference type="Pfam" id="PF02518"/>
    </source>
</evidence>
<accession>A0A3S8ZA57</accession>
<feature type="domain" description="Signal transduction histidine kinase subgroup 3 dimerisation and phosphoacceptor" evidence="10">
    <location>
        <begin position="75"/>
        <end position="141"/>
    </location>
</feature>
<evidence type="ECO:0000256" key="6">
    <source>
        <dbReference type="ARBA" id="ARBA00022777"/>
    </source>
</evidence>
<dbReference type="Gene3D" id="3.30.565.10">
    <property type="entry name" value="Histidine kinase-like ATPase, C-terminal domain"/>
    <property type="match status" value="1"/>
</dbReference>
<evidence type="ECO:0000256" key="5">
    <source>
        <dbReference type="ARBA" id="ARBA00022741"/>
    </source>
</evidence>
<keyword evidence="6 11" id="KW-0418">Kinase</keyword>
<dbReference type="SUPFAM" id="SSF55874">
    <property type="entry name" value="ATPase domain of HSP90 chaperone/DNA topoisomerase II/histidine kinase"/>
    <property type="match status" value="1"/>
</dbReference>
<dbReference type="EC" id="2.7.13.3" evidence="2"/>
<evidence type="ECO:0000313" key="12">
    <source>
        <dbReference type="Proteomes" id="UP000270021"/>
    </source>
</evidence>
<keyword evidence="8" id="KW-0902">Two-component regulatory system</keyword>
<dbReference type="OrthoDB" id="4198152at2"/>
<dbReference type="InterPro" id="IPR036890">
    <property type="entry name" value="HATPase_C_sf"/>
</dbReference>
<evidence type="ECO:0000313" key="11">
    <source>
        <dbReference type="EMBL" id="AZN30359.1"/>
    </source>
</evidence>
<dbReference type="RefSeq" id="WP_126041031.1">
    <property type="nucleotide sequence ID" value="NZ_CP034438.1"/>
</dbReference>
<gene>
    <name evidence="11" type="ORF">EJO69_08610</name>
</gene>
<dbReference type="Gene3D" id="1.20.5.1930">
    <property type="match status" value="1"/>
</dbReference>
<evidence type="ECO:0000256" key="7">
    <source>
        <dbReference type="ARBA" id="ARBA00022840"/>
    </source>
</evidence>
<dbReference type="GO" id="GO:0000155">
    <property type="term" value="F:phosphorelay sensor kinase activity"/>
    <property type="evidence" value="ECO:0007669"/>
    <property type="project" value="InterPro"/>
</dbReference>
<dbReference type="PANTHER" id="PTHR24421">
    <property type="entry name" value="NITRATE/NITRITE SENSOR PROTEIN NARX-RELATED"/>
    <property type="match status" value="1"/>
</dbReference>
<organism evidence="11 12">
    <name type="scientific">Flaviflexus salsibiostraticola</name>
    <dbReference type="NCBI Taxonomy" id="1282737"/>
    <lineage>
        <taxon>Bacteria</taxon>
        <taxon>Bacillati</taxon>
        <taxon>Actinomycetota</taxon>
        <taxon>Actinomycetes</taxon>
        <taxon>Actinomycetales</taxon>
        <taxon>Actinomycetaceae</taxon>
        <taxon>Flaviflexus</taxon>
    </lineage>
</organism>
<evidence type="ECO:0000259" key="10">
    <source>
        <dbReference type="Pfam" id="PF07730"/>
    </source>
</evidence>
<keyword evidence="4" id="KW-0808">Transferase</keyword>
<dbReference type="InterPro" id="IPR003594">
    <property type="entry name" value="HATPase_dom"/>
</dbReference>
<evidence type="ECO:0000256" key="1">
    <source>
        <dbReference type="ARBA" id="ARBA00000085"/>
    </source>
</evidence>
<keyword evidence="3" id="KW-0597">Phosphoprotein</keyword>
<dbReference type="EMBL" id="CP034438">
    <property type="protein sequence ID" value="AZN30359.1"/>
    <property type="molecule type" value="Genomic_DNA"/>
</dbReference>
<name>A0A3S8ZA57_9ACTO</name>
<keyword evidence="12" id="KW-1185">Reference proteome</keyword>
<proteinExistence type="predicted"/>
<evidence type="ECO:0000256" key="2">
    <source>
        <dbReference type="ARBA" id="ARBA00012438"/>
    </source>
</evidence>
<feature type="domain" description="Histidine kinase/HSP90-like ATPase" evidence="9">
    <location>
        <begin position="183"/>
        <end position="259"/>
    </location>
</feature>
<dbReference type="GO" id="GO:0016020">
    <property type="term" value="C:membrane"/>
    <property type="evidence" value="ECO:0007669"/>
    <property type="project" value="InterPro"/>
</dbReference>
<reference evidence="11 12" key="1">
    <citation type="submission" date="2018-12" db="EMBL/GenBank/DDBJ databases">
        <title>Complete genome sequence of Flaviflexus salsibiostraticola KCTC 33148.</title>
        <authorList>
            <person name="Bae J.-W."/>
        </authorList>
    </citation>
    <scope>NUCLEOTIDE SEQUENCE [LARGE SCALE GENOMIC DNA]</scope>
    <source>
        <strain evidence="11 12">KCTC 33148</strain>
    </source>
</reference>
<evidence type="ECO:0000256" key="8">
    <source>
        <dbReference type="ARBA" id="ARBA00023012"/>
    </source>
</evidence>
<dbReference type="GO" id="GO:0046983">
    <property type="term" value="F:protein dimerization activity"/>
    <property type="evidence" value="ECO:0007669"/>
    <property type="project" value="InterPro"/>
</dbReference>
<sequence length="271" mass="28598">MRASPLNLAIALGVLGIIAAQLLLGHPYAGLFTAFAVVLTLGLQRRPPAEQAGTVDNPAELRRSRREIVGAFEIERRRIERDLHDGAQQYLVAATMKMGEVSLGLDPDSPEGRLLSAAQEDAGRAMKALRETVHGIHPQVLTDMGLEAAVRDLADRFDGVEVRCPHPLPSLPSGITASGYFFVSEALTNAAKYGGPAVVLLAADSSLHITVTDRGPGGAVIRPGHGLSGMRERLAAFGGSLEVSSPQGGPTEVRARMPLLLNVGESGYVCD</sequence>
<dbReference type="Pfam" id="PF07730">
    <property type="entry name" value="HisKA_3"/>
    <property type="match status" value="1"/>
</dbReference>
<dbReference type="GO" id="GO:0005524">
    <property type="term" value="F:ATP binding"/>
    <property type="evidence" value="ECO:0007669"/>
    <property type="project" value="UniProtKB-KW"/>
</dbReference>
<keyword evidence="7" id="KW-0067">ATP-binding</keyword>
<dbReference type="Proteomes" id="UP000270021">
    <property type="component" value="Chromosome"/>
</dbReference>
<evidence type="ECO:0000256" key="4">
    <source>
        <dbReference type="ARBA" id="ARBA00022679"/>
    </source>
</evidence>
<keyword evidence="5" id="KW-0547">Nucleotide-binding</keyword>
<dbReference type="AlphaFoldDB" id="A0A3S8ZA57"/>
<dbReference type="KEGG" id="fsl:EJO69_08610"/>
<dbReference type="InterPro" id="IPR050482">
    <property type="entry name" value="Sensor_HK_TwoCompSys"/>
</dbReference>